<dbReference type="Gene3D" id="1.10.260.40">
    <property type="entry name" value="lambda repressor-like DNA-binding domains"/>
    <property type="match status" value="1"/>
</dbReference>
<proteinExistence type="predicted"/>
<evidence type="ECO:0000313" key="2">
    <source>
        <dbReference type="EMBL" id="ASN69145.1"/>
    </source>
</evidence>
<feature type="domain" description="HTH cro/C1-type" evidence="1">
    <location>
        <begin position="22"/>
        <end position="60"/>
    </location>
</feature>
<organism evidence="2">
    <name type="scientific">uncultured Caudovirales phage</name>
    <dbReference type="NCBI Taxonomy" id="2100421"/>
    <lineage>
        <taxon>Viruses</taxon>
        <taxon>Duplodnaviria</taxon>
        <taxon>Heunggongvirae</taxon>
        <taxon>Uroviricota</taxon>
        <taxon>Caudoviricetes</taxon>
        <taxon>Peduoviridae</taxon>
        <taxon>Maltschvirus</taxon>
        <taxon>Maltschvirus maltsch</taxon>
    </lineage>
</organism>
<dbReference type="SMART" id="SM00530">
    <property type="entry name" value="HTH_XRE"/>
    <property type="match status" value="1"/>
</dbReference>
<name>A0A2H4J244_9CAUD</name>
<dbReference type="GO" id="GO:0003677">
    <property type="term" value="F:DNA binding"/>
    <property type="evidence" value="ECO:0007669"/>
    <property type="project" value="InterPro"/>
</dbReference>
<dbReference type="SUPFAM" id="SSF47413">
    <property type="entry name" value="lambda repressor-like DNA-binding domains"/>
    <property type="match status" value="1"/>
</dbReference>
<accession>A0A2H4J244</accession>
<protein>
    <recommendedName>
        <fullName evidence="1">HTH cro/C1-type domain-containing protein</fullName>
    </recommendedName>
</protein>
<dbReference type="CDD" id="cd00093">
    <property type="entry name" value="HTH_XRE"/>
    <property type="match status" value="1"/>
</dbReference>
<evidence type="ECO:0000259" key="1">
    <source>
        <dbReference type="PROSITE" id="PS50943"/>
    </source>
</evidence>
<reference evidence="2" key="1">
    <citation type="submission" date="2017-06" db="EMBL/GenBank/DDBJ databases">
        <title>Novel phages from South African skin metaviromes.</title>
        <authorList>
            <person name="van Zyl L.J."/>
            <person name="Abrahams Y."/>
            <person name="Stander E.A."/>
            <person name="Kirby B.M."/>
            <person name="Clavaud C."/>
            <person name="Farcet C."/>
            <person name="Breton L."/>
            <person name="Trindade M.I."/>
        </authorList>
    </citation>
    <scope>NUCLEOTIDE SEQUENCE</scope>
</reference>
<dbReference type="InterPro" id="IPR010982">
    <property type="entry name" value="Lambda_DNA-bd_dom_sf"/>
</dbReference>
<gene>
    <name evidence="2" type="ORF">7F23_32</name>
</gene>
<dbReference type="EMBL" id="MF417886">
    <property type="protein sequence ID" value="ASN69145.1"/>
    <property type="molecule type" value="Genomic_DNA"/>
</dbReference>
<sequence length="71" mass="8353">MLRSRIGELLRVSKYRREHIIKVLGISPNTLTNWVTGKTYPTMDKAFILSKLLDCKLEDLYVEDNKQEELK</sequence>
<dbReference type="Pfam" id="PF01381">
    <property type="entry name" value="HTH_3"/>
    <property type="match status" value="1"/>
</dbReference>
<dbReference type="PROSITE" id="PS50943">
    <property type="entry name" value="HTH_CROC1"/>
    <property type="match status" value="1"/>
</dbReference>
<dbReference type="InterPro" id="IPR001387">
    <property type="entry name" value="Cro/C1-type_HTH"/>
</dbReference>